<dbReference type="InterPro" id="IPR036388">
    <property type="entry name" value="WH-like_DNA-bd_sf"/>
</dbReference>
<dbReference type="PROSITE" id="PS50995">
    <property type="entry name" value="HTH_MARR_2"/>
    <property type="match status" value="1"/>
</dbReference>
<reference evidence="2 3" key="1">
    <citation type="submission" date="2019-07" db="EMBL/GenBank/DDBJ databases">
        <title>R&amp;d 2014.</title>
        <authorList>
            <person name="Klenk H.-P."/>
        </authorList>
    </citation>
    <scope>NUCLEOTIDE SEQUENCE [LARGE SCALE GENOMIC DNA]</scope>
    <source>
        <strain evidence="2 3">DSM 45764</strain>
    </source>
</reference>
<dbReference type="AlphaFoldDB" id="A0A562IV12"/>
<proteinExistence type="predicted"/>
<name>A0A562IV12_9ACTN</name>
<dbReference type="Gene3D" id="1.10.10.10">
    <property type="entry name" value="Winged helix-like DNA-binding domain superfamily/Winged helix DNA-binding domain"/>
    <property type="match status" value="1"/>
</dbReference>
<comment type="caution">
    <text evidence="2">The sequence shown here is derived from an EMBL/GenBank/DDBJ whole genome shotgun (WGS) entry which is preliminary data.</text>
</comment>
<keyword evidence="3" id="KW-1185">Reference proteome</keyword>
<dbReference type="RefSeq" id="WP_208104132.1">
    <property type="nucleotide sequence ID" value="NZ_VLKF01000001.1"/>
</dbReference>
<sequence length="168" mass="17784">MTSSREQVGPAAPGLEDELGWSLHRVATAFRQTALTAVDDLPGGPRGYQVLVAVQAGPPSSQLALAQRLAIDKTAMTYLVDDLQAAGLVTRRPDPADRRVRQVVVTAEGRAALERSRAALRAVEGRLLGDLDADESAQLRRLLARVAHASDQAEPCLTSEQVRAAAGG</sequence>
<dbReference type="Proteomes" id="UP000321490">
    <property type="component" value="Unassembled WGS sequence"/>
</dbReference>
<dbReference type="InterPro" id="IPR039422">
    <property type="entry name" value="MarR/SlyA-like"/>
</dbReference>
<dbReference type="PANTHER" id="PTHR33164">
    <property type="entry name" value="TRANSCRIPTIONAL REGULATOR, MARR FAMILY"/>
    <property type="match status" value="1"/>
</dbReference>
<dbReference type="GO" id="GO:0003700">
    <property type="term" value="F:DNA-binding transcription factor activity"/>
    <property type="evidence" value="ECO:0007669"/>
    <property type="project" value="InterPro"/>
</dbReference>
<gene>
    <name evidence="2" type="ORF">JD78_03392</name>
</gene>
<dbReference type="InterPro" id="IPR000835">
    <property type="entry name" value="HTH_MarR-typ"/>
</dbReference>
<dbReference type="GO" id="GO:0003677">
    <property type="term" value="F:DNA binding"/>
    <property type="evidence" value="ECO:0007669"/>
    <property type="project" value="UniProtKB-KW"/>
</dbReference>
<dbReference type="EMBL" id="VLKF01000001">
    <property type="protein sequence ID" value="TWH74847.1"/>
    <property type="molecule type" value="Genomic_DNA"/>
</dbReference>
<dbReference type="PRINTS" id="PR00598">
    <property type="entry name" value="HTHMARR"/>
</dbReference>
<dbReference type="SUPFAM" id="SSF46785">
    <property type="entry name" value="Winged helix' DNA-binding domain"/>
    <property type="match status" value="1"/>
</dbReference>
<accession>A0A562IV12</accession>
<evidence type="ECO:0000313" key="3">
    <source>
        <dbReference type="Proteomes" id="UP000321490"/>
    </source>
</evidence>
<dbReference type="GO" id="GO:0006950">
    <property type="term" value="P:response to stress"/>
    <property type="evidence" value="ECO:0007669"/>
    <property type="project" value="TreeGrafter"/>
</dbReference>
<keyword evidence="2" id="KW-0238">DNA-binding</keyword>
<dbReference type="Pfam" id="PF12802">
    <property type="entry name" value="MarR_2"/>
    <property type="match status" value="1"/>
</dbReference>
<dbReference type="InterPro" id="IPR036390">
    <property type="entry name" value="WH_DNA-bd_sf"/>
</dbReference>
<dbReference type="PANTHER" id="PTHR33164:SF99">
    <property type="entry name" value="MARR FAMILY REGULATORY PROTEIN"/>
    <property type="match status" value="1"/>
</dbReference>
<evidence type="ECO:0000313" key="2">
    <source>
        <dbReference type="EMBL" id="TWH74847.1"/>
    </source>
</evidence>
<organism evidence="2 3">
    <name type="scientific">Modestobacter roseus</name>
    <dbReference type="NCBI Taxonomy" id="1181884"/>
    <lineage>
        <taxon>Bacteria</taxon>
        <taxon>Bacillati</taxon>
        <taxon>Actinomycetota</taxon>
        <taxon>Actinomycetes</taxon>
        <taxon>Geodermatophilales</taxon>
        <taxon>Geodermatophilaceae</taxon>
        <taxon>Modestobacter</taxon>
    </lineage>
</organism>
<protein>
    <submittedName>
        <fullName evidence="2">DNA-binding MarR family transcriptional regulator</fullName>
    </submittedName>
</protein>
<dbReference type="SMART" id="SM00347">
    <property type="entry name" value="HTH_MARR"/>
    <property type="match status" value="1"/>
</dbReference>
<evidence type="ECO:0000259" key="1">
    <source>
        <dbReference type="PROSITE" id="PS50995"/>
    </source>
</evidence>
<feature type="domain" description="HTH marR-type" evidence="1">
    <location>
        <begin position="16"/>
        <end position="148"/>
    </location>
</feature>